<protein>
    <recommendedName>
        <fullName evidence="2">Type IV pilus biogenesis protein PilM</fullName>
    </recommendedName>
</protein>
<name>A0A6J4H7C4_9BACT</name>
<accession>A0A6J4H7C4</accession>
<evidence type="ECO:0008006" key="2">
    <source>
        <dbReference type="Google" id="ProtNLM"/>
    </source>
</evidence>
<dbReference type="InterPro" id="IPR043129">
    <property type="entry name" value="ATPase_NBD"/>
</dbReference>
<proteinExistence type="predicted"/>
<sequence>MAKRGNSVIGIDLGKHVFKGVVLHRKGDARYVLTSYASRQVPEDMQSADDLAQELKALLKELGTAKGCAIAVSDPSSLLRIIEQPDTPVDLLRNALRLNGLAVLNQECKDFVLDCAAVSNGTNGSNGHSNGSSNGEGGYQVPKKKYLVGGMLRPHVKQITDAMSKTRVSADILQLAPVCSFNAFELAYPQIFENDTFLLLDMGHLQSTVLIGSKKELVLVRSIDYGGKSLTQALTADGALDANAAKLMMEEGDGGMTEICRTSLTRLATEVRNSIGFFEGQREESIHRIFVSGGLAKTETILQTLSDELGLPCEIWDPLETCEVALPAAKRQALPSEFVSLNVACGAAFEYLRN</sequence>
<evidence type="ECO:0000313" key="1">
    <source>
        <dbReference type="EMBL" id="CAA9216164.1"/>
    </source>
</evidence>
<dbReference type="PANTHER" id="PTHR32432">
    <property type="entry name" value="CELL DIVISION PROTEIN FTSA-RELATED"/>
    <property type="match status" value="1"/>
</dbReference>
<dbReference type="InterPro" id="IPR005883">
    <property type="entry name" value="PilM"/>
</dbReference>
<organism evidence="1">
    <name type="scientific">uncultured Chthoniobacterales bacterium</name>
    <dbReference type="NCBI Taxonomy" id="1836801"/>
    <lineage>
        <taxon>Bacteria</taxon>
        <taxon>Pseudomonadati</taxon>
        <taxon>Verrucomicrobiota</taxon>
        <taxon>Spartobacteria</taxon>
        <taxon>Chthoniobacterales</taxon>
        <taxon>environmental samples</taxon>
    </lineage>
</organism>
<dbReference type="Gene3D" id="3.30.1490.300">
    <property type="match status" value="1"/>
</dbReference>
<dbReference type="Pfam" id="PF11104">
    <property type="entry name" value="PilM_2"/>
    <property type="match status" value="1"/>
</dbReference>
<gene>
    <name evidence="1" type="ORF">AVDCRST_MAG42-323</name>
</gene>
<dbReference type="AlphaFoldDB" id="A0A6J4H7C4"/>
<dbReference type="PANTHER" id="PTHR32432:SF3">
    <property type="entry name" value="ETHANOLAMINE UTILIZATION PROTEIN EUTJ"/>
    <property type="match status" value="1"/>
</dbReference>
<dbReference type="InterPro" id="IPR050696">
    <property type="entry name" value="FtsA/MreB"/>
</dbReference>
<dbReference type="SUPFAM" id="SSF53067">
    <property type="entry name" value="Actin-like ATPase domain"/>
    <property type="match status" value="1"/>
</dbReference>
<dbReference type="CDD" id="cd24049">
    <property type="entry name" value="ASKHA_NBD_PilM"/>
    <property type="match status" value="1"/>
</dbReference>
<dbReference type="Gene3D" id="3.30.420.40">
    <property type="match status" value="2"/>
</dbReference>
<dbReference type="EMBL" id="CADCTA010000018">
    <property type="protein sequence ID" value="CAA9216164.1"/>
    <property type="molecule type" value="Genomic_DNA"/>
</dbReference>
<reference evidence="1" key="1">
    <citation type="submission" date="2020-02" db="EMBL/GenBank/DDBJ databases">
        <authorList>
            <person name="Meier V. D."/>
        </authorList>
    </citation>
    <scope>NUCLEOTIDE SEQUENCE</scope>
    <source>
        <strain evidence="1">AVDCRST_MAG42</strain>
    </source>
</reference>